<dbReference type="Pfam" id="PF00038">
    <property type="entry name" value="Filament"/>
    <property type="match status" value="1"/>
</dbReference>
<evidence type="ECO:0000256" key="2">
    <source>
        <dbReference type="ARBA" id="ARBA00023054"/>
    </source>
</evidence>
<reference evidence="6" key="2">
    <citation type="submission" date="2025-08" db="UniProtKB">
        <authorList>
            <consortium name="Ensembl"/>
        </authorList>
    </citation>
    <scope>IDENTIFICATION</scope>
</reference>
<reference evidence="7" key="1">
    <citation type="journal article" date="2004" name="Nature">
        <title>Genome duplication in the teleost fish Tetraodon nigroviridis reveals the early vertebrate proto-karyotype.</title>
        <authorList>
            <person name="Jaillon O."/>
            <person name="Aury J.-M."/>
            <person name="Brunet F."/>
            <person name="Petit J.-L."/>
            <person name="Stange-Thomann N."/>
            <person name="Mauceli E."/>
            <person name="Bouneau L."/>
            <person name="Fischer C."/>
            <person name="Ozouf-Costaz C."/>
            <person name="Bernot A."/>
            <person name="Nicaud S."/>
            <person name="Jaffe D."/>
            <person name="Fisher S."/>
            <person name="Lutfalla G."/>
            <person name="Dossat C."/>
            <person name="Segurens B."/>
            <person name="Dasilva C."/>
            <person name="Salanoubat M."/>
            <person name="Levy M."/>
            <person name="Boudet N."/>
            <person name="Castellano S."/>
            <person name="Anthouard V."/>
            <person name="Jubin C."/>
            <person name="Castelli V."/>
            <person name="Katinka M."/>
            <person name="Vacherie B."/>
            <person name="Biemont C."/>
            <person name="Skalli Z."/>
            <person name="Cattolico L."/>
            <person name="Poulain J."/>
            <person name="De Berardinis V."/>
            <person name="Cruaud C."/>
            <person name="Duprat S."/>
            <person name="Brottier P."/>
            <person name="Coutanceau J.-P."/>
            <person name="Gouzy J."/>
            <person name="Parra G."/>
            <person name="Lardier G."/>
            <person name="Chapple C."/>
            <person name="McKernan K.J."/>
            <person name="McEwan P."/>
            <person name="Bosak S."/>
            <person name="Kellis M."/>
            <person name="Volff J.-N."/>
            <person name="Guigo R."/>
            <person name="Zody M.C."/>
            <person name="Mesirov J."/>
            <person name="Lindblad-Toh K."/>
            <person name="Birren B."/>
            <person name="Nusbaum C."/>
            <person name="Kahn D."/>
            <person name="Robinson-Rechavi M."/>
            <person name="Laudet V."/>
            <person name="Schachter V."/>
            <person name="Quetier F."/>
            <person name="Saurin W."/>
            <person name="Scarpelli C."/>
            <person name="Wincker P."/>
            <person name="Lander E.S."/>
            <person name="Weissenbach J."/>
            <person name="Roest Crollius H."/>
        </authorList>
    </citation>
    <scope>NUCLEOTIDE SEQUENCE [LARGE SCALE GENOMIC DNA]</scope>
</reference>
<evidence type="ECO:0000313" key="6">
    <source>
        <dbReference type="Ensembl" id="ENSTNIP00000017162.1"/>
    </source>
</evidence>
<feature type="coiled-coil region" evidence="4">
    <location>
        <begin position="2"/>
        <end position="29"/>
    </location>
</feature>
<organism evidence="6 7">
    <name type="scientific">Tetraodon nigroviridis</name>
    <name type="common">Spotted green pufferfish</name>
    <name type="synonym">Chelonodon nigroviridis</name>
    <dbReference type="NCBI Taxonomy" id="99883"/>
    <lineage>
        <taxon>Eukaryota</taxon>
        <taxon>Metazoa</taxon>
        <taxon>Chordata</taxon>
        <taxon>Craniata</taxon>
        <taxon>Vertebrata</taxon>
        <taxon>Euteleostomi</taxon>
        <taxon>Actinopterygii</taxon>
        <taxon>Neopterygii</taxon>
        <taxon>Teleostei</taxon>
        <taxon>Neoteleostei</taxon>
        <taxon>Acanthomorphata</taxon>
        <taxon>Eupercaria</taxon>
        <taxon>Tetraodontiformes</taxon>
        <taxon>Tetradontoidea</taxon>
        <taxon>Tetraodontidae</taxon>
        <taxon>Tetraodon</taxon>
    </lineage>
</organism>
<dbReference type="GO" id="GO:0005882">
    <property type="term" value="C:intermediate filament"/>
    <property type="evidence" value="ECO:0007669"/>
    <property type="project" value="UniProtKB-KW"/>
</dbReference>
<dbReference type="Proteomes" id="UP000007303">
    <property type="component" value="Unassembled WGS sequence"/>
</dbReference>
<keyword evidence="1 3" id="KW-0403">Intermediate filament</keyword>
<dbReference type="AlphaFoldDB" id="H3D9H1"/>
<dbReference type="SUPFAM" id="SSF64593">
    <property type="entry name" value="Intermediate filament protein, coiled coil region"/>
    <property type="match status" value="1"/>
</dbReference>
<dbReference type="Ensembl" id="ENSTNIT00000017378.1">
    <property type="protein sequence ID" value="ENSTNIP00000017162.1"/>
    <property type="gene ID" value="ENSTNIG00000014152.1"/>
</dbReference>
<evidence type="ECO:0000256" key="4">
    <source>
        <dbReference type="SAM" id="Coils"/>
    </source>
</evidence>
<dbReference type="PROSITE" id="PS51842">
    <property type="entry name" value="IF_ROD_2"/>
    <property type="match status" value="1"/>
</dbReference>
<dbReference type="STRING" id="99883.ENSTNIP00000017162"/>
<dbReference type="PANTHER" id="PTHR47082:SF1">
    <property type="entry name" value="KERATIN-LIKE PROTEIN KRT222"/>
    <property type="match status" value="1"/>
</dbReference>
<dbReference type="Gene3D" id="1.20.5.170">
    <property type="match status" value="1"/>
</dbReference>
<dbReference type="InterPro" id="IPR039008">
    <property type="entry name" value="IF_rod_dom"/>
</dbReference>
<keyword evidence="7" id="KW-1185">Reference proteome</keyword>
<dbReference type="Gene3D" id="1.20.5.1160">
    <property type="entry name" value="Vasodilator-stimulated phosphoprotein"/>
    <property type="match status" value="1"/>
</dbReference>
<evidence type="ECO:0000256" key="3">
    <source>
        <dbReference type="RuleBase" id="RU000685"/>
    </source>
</evidence>
<protein>
    <recommendedName>
        <fullName evidence="5">IF rod domain-containing protein</fullName>
    </recommendedName>
</protein>
<evidence type="ECO:0000313" key="7">
    <source>
        <dbReference type="Proteomes" id="UP000007303"/>
    </source>
</evidence>
<dbReference type="HOGENOM" id="CLU_892921_0_0_1"/>
<name>H3D9H1_TETNG</name>
<dbReference type="SMART" id="SM01391">
    <property type="entry name" value="Filament"/>
    <property type="match status" value="1"/>
</dbReference>
<evidence type="ECO:0000259" key="5">
    <source>
        <dbReference type="PROSITE" id="PS51842"/>
    </source>
</evidence>
<keyword evidence="2 4" id="KW-0175">Coiled coil</keyword>
<dbReference type="InterPro" id="IPR018039">
    <property type="entry name" value="IF_conserved"/>
</dbReference>
<dbReference type="InterPro" id="IPR052857">
    <property type="entry name" value="IF_Keratin-like"/>
</dbReference>
<dbReference type="PANTHER" id="PTHR47082">
    <property type="entry name" value="KERATIN-LIKE PROTEIN KRT222"/>
    <property type="match status" value="1"/>
</dbReference>
<evidence type="ECO:0000256" key="1">
    <source>
        <dbReference type="ARBA" id="ARBA00022754"/>
    </source>
</evidence>
<dbReference type="InParanoid" id="H3D9H1"/>
<sequence>TMRGLNARLKGFLEQVSKLQEDNQRMEAQIVNWGTSRSHDWSQQEEAVSQLRAQVGKLLMENAQLALQSDTMKSRAAAIQARCEMEERNTRCLEQQVDLLRHSKKKTEQSSMKLQANIRHSAAELQEMKQKFEVTEHTLRVRYHIILTKILDVSRNTENSVRKLSQRAFVLQRSVEELKSISASDASLPTQEEAAWAQVSLNNAALREAWAELAEARKQWHTLQVEIETLHALEKGLETSLQNTQQLYSSRLQDLSQVISGLETELEQVRMGLATQRQRHNQLLNTKMKLEREIATYRRLLEREEGSRYRGHDGQPARLRPWRSFMEETREGNVVQESAEGHGTIE</sequence>
<reference evidence="6" key="3">
    <citation type="submission" date="2025-09" db="UniProtKB">
        <authorList>
            <consortium name="Ensembl"/>
        </authorList>
    </citation>
    <scope>IDENTIFICATION</scope>
</reference>
<proteinExistence type="inferred from homology"/>
<feature type="coiled-coil region" evidence="4">
    <location>
        <begin position="273"/>
        <end position="307"/>
    </location>
</feature>
<dbReference type="GeneTree" id="ENSGT00940000159655"/>
<dbReference type="OMA" id="ARCEMEE"/>
<accession>H3D9H1</accession>
<dbReference type="PROSITE" id="PS00226">
    <property type="entry name" value="IF_ROD_1"/>
    <property type="match status" value="1"/>
</dbReference>
<comment type="similarity">
    <text evidence="3">Belongs to the intermediate filament family.</text>
</comment>
<feature type="domain" description="IF rod" evidence="5">
    <location>
        <begin position="1"/>
        <end position="308"/>
    </location>
</feature>